<keyword evidence="3" id="KW-1185">Reference proteome</keyword>
<feature type="region of interest" description="Disordered" evidence="1">
    <location>
        <begin position="138"/>
        <end position="157"/>
    </location>
</feature>
<organism evidence="2 3">
    <name type="scientific">Paraphaeosphaeria sporulosa</name>
    <dbReference type="NCBI Taxonomy" id="1460663"/>
    <lineage>
        <taxon>Eukaryota</taxon>
        <taxon>Fungi</taxon>
        <taxon>Dikarya</taxon>
        <taxon>Ascomycota</taxon>
        <taxon>Pezizomycotina</taxon>
        <taxon>Dothideomycetes</taxon>
        <taxon>Pleosporomycetidae</taxon>
        <taxon>Pleosporales</taxon>
        <taxon>Massarineae</taxon>
        <taxon>Didymosphaeriaceae</taxon>
        <taxon>Paraphaeosphaeria</taxon>
    </lineage>
</organism>
<reference evidence="2 3" key="1">
    <citation type="submission" date="2016-05" db="EMBL/GenBank/DDBJ databases">
        <title>Comparative analysis of secretome profiles of manganese(II)-oxidizing ascomycete fungi.</title>
        <authorList>
            <consortium name="DOE Joint Genome Institute"/>
            <person name="Zeiner C.A."/>
            <person name="Purvine S.O."/>
            <person name="Zink E.M."/>
            <person name="Wu S."/>
            <person name="Pasa-Tolic L."/>
            <person name="Chaput D.L."/>
            <person name="Haridas S."/>
            <person name="Grigoriev I.V."/>
            <person name="Santelli C.M."/>
            <person name="Hansel C.M."/>
        </authorList>
    </citation>
    <scope>NUCLEOTIDE SEQUENCE [LARGE SCALE GENOMIC DNA]</scope>
    <source>
        <strain evidence="2 3">AP3s5-JAC2a</strain>
    </source>
</reference>
<protein>
    <submittedName>
        <fullName evidence="2">Uncharacterized protein</fullName>
    </submittedName>
</protein>
<accession>A0A177C3P6</accession>
<evidence type="ECO:0000313" key="3">
    <source>
        <dbReference type="Proteomes" id="UP000077069"/>
    </source>
</evidence>
<dbReference type="Proteomes" id="UP000077069">
    <property type="component" value="Unassembled WGS sequence"/>
</dbReference>
<sequence>MVTSDANRRPASRCRMLIAAGQTASSTRAPDDGLAMAHERRATSRRKVPFGHVNSATAQGEGSQALARFRCVVGLLLWPLGACRNPSPMRRGRKKQRTRGTRRVEEVKGAAQPMGVLLSGRGTVGDALRLDLSKNKRRKSVVAGGGRLDMGATGTSG</sequence>
<gene>
    <name evidence="2" type="ORF">CC84DRAFT_1179571</name>
</gene>
<evidence type="ECO:0000256" key="1">
    <source>
        <dbReference type="SAM" id="MobiDB-lite"/>
    </source>
</evidence>
<dbReference type="EMBL" id="KV441557">
    <property type="protein sequence ID" value="OAG01502.1"/>
    <property type="molecule type" value="Genomic_DNA"/>
</dbReference>
<feature type="compositionally biased region" description="Basic residues" evidence="1">
    <location>
        <begin position="90"/>
        <end position="101"/>
    </location>
</feature>
<dbReference type="InParanoid" id="A0A177C3P6"/>
<name>A0A177C3P6_9PLEO</name>
<dbReference type="GeneID" id="28763910"/>
<dbReference type="AlphaFoldDB" id="A0A177C3P6"/>
<evidence type="ECO:0000313" key="2">
    <source>
        <dbReference type="EMBL" id="OAG01502.1"/>
    </source>
</evidence>
<feature type="region of interest" description="Disordered" evidence="1">
    <location>
        <begin position="84"/>
        <end position="111"/>
    </location>
</feature>
<proteinExistence type="predicted"/>
<dbReference type="RefSeq" id="XP_018031867.1">
    <property type="nucleotide sequence ID" value="XM_018180424.1"/>
</dbReference>
<feature type="compositionally biased region" description="Gly residues" evidence="1">
    <location>
        <begin position="143"/>
        <end position="157"/>
    </location>
</feature>